<dbReference type="Pfam" id="PF15458">
    <property type="entry name" value="NTR2"/>
    <property type="match status" value="1"/>
</dbReference>
<gene>
    <name evidence="2" type="ORF">Kpol_463p4</name>
</gene>
<dbReference type="KEGG" id="vpo:Kpol_463p4"/>
<reference evidence="2 3" key="1">
    <citation type="journal article" date="2007" name="Proc. Natl. Acad. Sci. U.S.A.">
        <title>Independent sorting-out of thousands of duplicated gene pairs in two yeast species descended from a whole-genome duplication.</title>
        <authorList>
            <person name="Scannell D.R."/>
            <person name="Frank A.C."/>
            <person name="Conant G.C."/>
            <person name="Byrne K.P."/>
            <person name="Woolfit M."/>
            <person name="Wolfe K.H."/>
        </authorList>
    </citation>
    <scope>NUCLEOTIDE SEQUENCE [LARGE SCALE GENOMIC DNA]</scope>
    <source>
        <strain evidence="3">ATCC 22028 / DSM 70294 / BCRC 21397 / CBS 2163 / NBRC 10782 / NRRL Y-8283 / UCD 57-17</strain>
    </source>
</reference>
<dbReference type="RefSeq" id="XP_001643313.1">
    <property type="nucleotide sequence ID" value="XM_001643263.1"/>
</dbReference>
<dbReference type="OMA" id="SSEWETH"/>
<dbReference type="GO" id="GO:0071008">
    <property type="term" value="C:U2-type post-mRNA release spliceosomal complex"/>
    <property type="evidence" value="ECO:0007669"/>
    <property type="project" value="InterPro"/>
</dbReference>
<dbReference type="GO" id="GO:0000390">
    <property type="term" value="P:spliceosomal complex disassembly"/>
    <property type="evidence" value="ECO:0007669"/>
    <property type="project" value="InterPro"/>
</dbReference>
<dbReference type="InterPro" id="IPR028211">
    <property type="entry name" value="Ntr2"/>
</dbReference>
<keyword evidence="3" id="KW-1185">Reference proteome</keyword>
<dbReference type="PhylomeDB" id="A7TQJ1"/>
<accession>A7TQJ1</accession>
<dbReference type="AlphaFoldDB" id="A7TQJ1"/>
<dbReference type="InParanoid" id="A7TQJ1"/>
<evidence type="ECO:0000313" key="3">
    <source>
        <dbReference type="Proteomes" id="UP000000267"/>
    </source>
</evidence>
<evidence type="ECO:0000256" key="1">
    <source>
        <dbReference type="SAM" id="Coils"/>
    </source>
</evidence>
<feature type="coiled-coil region" evidence="1">
    <location>
        <begin position="281"/>
        <end position="315"/>
    </location>
</feature>
<dbReference type="eggNOG" id="ENOG502SA8V">
    <property type="taxonomic scope" value="Eukaryota"/>
</dbReference>
<dbReference type="Proteomes" id="UP000000267">
    <property type="component" value="Unassembled WGS sequence"/>
</dbReference>
<evidence type="ECO:0000313" key="2">
    <source>
        <dbReference type="EMBL" id="EDO15455.1"/>
    </source>
</evidence>
<dbReference type="EMBL" id="DS480459">
    <property type="protein sequence ID" value="EDO15455.1"/>
    <property type="molecule type" value="Genomic_DNA"/>
</dbReference>
<organism evidence="3">
    <name type="scientific">Vanderwaltozyma polyspora (strain ATCC 22028 / DSM 70294 / BCRC 21397 / CBS 2163 / NBRC 10782 / NRRL Y-8283 / UCD 57-17)</name>
    <name type="common">Kluyveromyces polysporus</name>
    <dbReference type="NCBI Taxonomy" id="436907"/>
    <lineage>
        <taxon>Eukaryota</taxon>
        <taxon>Fungi</taxon>
        <taxon>Dikarya</taxon>
        <taxon>Ascomycota</taxon>
        <taxon>Saccharomycotina</taxon>
        <taxon>Saccharomycetes</taxon>
        <taxon>Saccharomycetales</taxon>
        <taxon>Saccharomycetaceae</taxon>
        <taxon>Vanderwaltozyma</taxon>
    </lineage>
</organism>
<name>A7TQJ1_VANPO</name>
<keyword evidence="1" id="KW-0175">Coiled coil</keyword>
<dbReference type="HOGENOM" id="CLU_909406_0_0_1"/>
<proteinExistence type="predicted"/>
<dbReference type="FunCoup" id="A7TQJ1">
    <property type="interactions" value="197"/>
</dbReference>
<protein>
    <recommendedName>
        <fullName evidence="4">NTR2</fullName>
    </recommendedName>
</protein>
<evidence type="ECO:0008006" key="4">
    <source>
        <dbReference type="Google" id="ProtNLM"/>
    </source>
</evidence>
<sequence length="325" mass="37171">MAFIKRNKIRLSGSSNKGKVSATISGNGKVRSKVSLDYDEIDEEPVEVKPLKLVKKRNDEDKRNAEIATSGKIEEYSDIFHPSKNNDDSKILNLSDMSDVDVMDSKTNDCSISDNDNVIPSKELIERLKSERRKLSEKPRNFGKVNEREYVKLLDKDDEVEIMEIIEKNGGKQKKNENDYIGLELDLGEFEDNRLALSSKEKLLESERRKDEIMKAVEVDSQSHESDGDSWQEQIIKRSTANVDSLQDGNIFDSKEFMVSLPTLSDDSHLEGIDIKLSEMMSSFTVRKKQLETQIKILENQKENTELNIIEILKKFKNVNSDSML</sequence>
<dbReference type="GeneID" id="5543549"/>
<dbReference type="STRING" id="436907.A7TQJ1"/>